<sequence length="205" mass="24329">MNQEIKISRSDIIAKCDQYLNGEIGKSDLQNYALNLIVDENDIYDWSDEIVSDIIFQWDSPEISFPINKKNIELWKHQLETEENLLADYNIWNVHIDRQKEICEKYQSKWNPINKKLMIGCSIDLLSDPINGLRHPKEGITTGWYIWSGDWSDKNDFFKPMCAEHLLEIRPELIKYFGLDVGYRFLIDKNGYEDVWFDEKLKLTE</sequence>
<dbReference type="EMBL" id="CP155618">
    <property type="protein sequence ID" value="XBL13683.1"/>
    <property type="molecule type" value="Genomic_DNA"/>
</dbReference>
<accession>A0AAU7EEY3</accession>
<keyword evidence="3" id="KW-1185">Reference proteome</keyword>
<protein>
    <recommendedName>
        <fullName evidence="1">Imm33-like domain-containing protein</fullName>
    </recommendedName>
</protein>
<dbReference type="Pfam" id="PF24719">
    <property type="entry name" value="Imm33-like"/>
    <property type="match status" value="1"/>
</dbReference>
<reference evidence="2" key="1">
    <citation type="submission" date="2024-04" db="EMBL/GenBank/DDBJ databases">
        <title>Mariniflexile litorale, isolated from the shallow sediments of the Sea of Japan.</title>
        <authorList>
            <person name="Romanenko L."/>
            <person name="Isaeva M."/>
        </authorList>
    </citation>
    <scope>NUCLEOTIDE SEQUENCE [LARGE SCALE GENOMIC DNA]</scope>
    <source>
        <strain evidence="2">KMM 9835</strain>
    </source>
</reference>
<proteinExistence type="predicted"/>
<evidence type="ECO:0000259" key="1">
    <source>
        <dbReference type="Pfam" id="PF24719"/>
    </source>
</evidence>
<dbReference type="InterPro" id="IPR056509">
    <property type="entry name" value="Imm33-like"/>
</dbReference>
<feature type="domain" description="Imm33-like" evidence="1">
    <location>
        <begin position="98"/>
        <end position="198"/>
    </location>
</feature>
<dbReference type="AlphaFoldDB" id="A0AAU7EEY3"/>
<evidence type="ECO:0000313" key="2">
    <source>
        <dbReference type="EMBL" id="XBL13683.1"/>
    </source>
</evidence>
<dbReference type="KEGG" id="mlil:QLS71_015335"/>
<name>A0AAU7EEY3_9FLAO</name>
<dbReference type="Proteomes" id="UP001224325">
    <property type="component" value="Chromosome"/>
</dbReference>
<gene>
    <name evidence="2" type="ORF">QLS71_015335</name>
</gene>
<organism evidence="2 3">
    <name type="scientific">Mariniflexile litorale</name>
    <dbReference type="NCBI Taxonomy" id="3045158"/>
    <lineage>
        <taxon>Bacteria</taxon>
        <taxon>Pseudomonadati</taxon>
        <taxon>Bacteroidota</taxon>
        <taxon>Flavobacteriia</taxon>
        <taxon>Flavobacteriales</taxon>
        <taxon>Flavobacteriaceae</taxon>
        <taxon>Mariniflexile</taxon>
    </lineage>
</organism>
<dbReference type="RefSeq" id="WP_308994005.1">
    <property type="nucleotide sequence ID" value="NZ_CP155618.1"/>
</dbReference>
<evidence type="ECO:0000313" key="3">
    <source>
        <dbReference type="Proteomes" id="UP001224325"/>
    </source>
</evidence>